<evidence type="ECO:0000256" key="7">
    <source>
        <dbReference type="ARBA" id="ARBA00023014"/>
    </source>
</evidence>
<evidence type="ECO:0000256" key="8">
    <source>
        <dbReference type="SAM" id="MobiDB-lite"/>
    </source>
</evidence>
<keyword evidence="5" id="KW-1278">Translocase</keyword>
<dbReference type="InterPro" id="IPR017896">
    <property type="entry name" value="4Fe4S_Fe-S-bd"/>
</dbReference>
<evidence type="ECO:0000256" key="1">
    <source>
        <dbReference type="ARBA" id="ARBA00001966"/>
    </source>
</evidence>
<dbReference type="PROSITE" id="PS00198">
    <property type="entry name" value="4FE4S_FER_1"/>
    <property type="match status" value="2"/>
</dbReference>
<sequence>MFGFLKGLSVTFSQMTKKKLTLQYPEVRPVWPEHFRGIHEFIPELCIVCNQCARICPTNCISLSGSRDENKKLHIDTYDINFEICILCDLCTEVCPTESILMTDQFELATYSRDDLYKDMHWLYANHVNHGSYNKLQAQKAQAEKEAQEAAAQAAKEEQVATQTATQESGNGNETADRSTKGTAADGSVATKEGGDA</sequence>
<feature type="region of interest" description="Disordered" evidence="8">
    <location>
        <begin position="145"/>
        <end position="197"/>
    </location>
</feature>
<keyword evidence="6" id="KW-0408">Iron</keyword>
<feature type="compositionally biased region" description="Low complexity" evidence="8">
    <location>
        <begin position="149"/>
        <end position="168"/>
    </location>
</feature>
<protein>
    <submittedName>
        <fullName evidence="10">NAD(P)H-quinone oxidoreductase subunit I, chloroplastic</fullName>
        <ecNumber evidence="10">1.6.5.11</ecNumber>
    </submittedName>
</protein>
<dbReference type="GO" id="GO:0009060">
    <property type="term" value="P:aerobic respiration"/>
    <property type="evidence" value="ECO:0007669"/>
    <property type="project" value="TreeGrafter"/>
</dbReference>
<dbReference type="EMBL" id="JALBUF010000004">
    <property type="protein sequence ID" value="MCI0183382.1"/>
    <property type="molecule type" value="Genomic_DNA"/>
</dbReference>
<dbReference type="GO" id="GO:0046872">
    <property type="term" value="F:metal ion binding"/>
    <property type="evidence" value="ECO:0007669"/>
    <property type="project" value="UniProtKB-KW"/>
</dbReference>
<dbReference type="InterPro" id="IPR017900">
    <property type="entry name" value="4Fe4S_Fe_S_CS"/>
</dbReference>
<gene>
    <name evidence="10" type="primary">ndhI_1</name>
    <name evidence="10" type="ORF">MM817_01659</name>
</gene>
<evidence type="ECO:0000313" key="11">
    <source>
        <dbReference type="Proteomes" id="UP001139263"/>
    </source>
</evidence>
<organism evidence="10 11">
    <name type="scientific">Sulfoacidibacillus ferrooxidans</name>
    <dbReference type="NCBI Taxonomy" id="2005001"/>
    <lineage>
        <taxon>Bacteria</taxon>
        <taxon>Bacillati</taxon>
        <taxon>Bacillota</taxon>
        <taxon>Bacilli</taxon>
        <taxon>Bacillales</taxon>
        <taxon>Alicyclobacillaceae</taxon>
        <taxon>Sulfoacidibacillus</taxon>
    </lineage>
</organism>
<dbReference type="InterPro" id="IPR010226">
    <property type="entry name" value="NADH_quinone_OxRdtase_chainI"/>
</dbReference>
<feature type="domain" description="4Fe-4S ferredoxin-type" evidence="9">
    <location>
        <begin position="76"/>
        <end position="105"/>
    </location>
</feature>
<dbReference type="PROSITE" id="PS51379">
    <property type="entry name" value="4FE4S_FER_2"/>
    <property type="match status" value="2"/>
</dbReference>
<dbReference type="GO" id="GO:0051539">
    <property type="term" value="F:4 iron, 4 sulfur cluster binding"/>
    <property type="evidence" value="ECO:0007669"/>
    <property type="project" value="UniProtKB-KW"/>
</dbReference>
<evidence type="ECO:0000256" key="4">
    <source>
        <dbReference type="ARBA" id="ARBA00022723"/>
    </source>
</evidence>
<evidence type="ECO:0000256" key="6">
    <source>
        <dbReference type="ARBA" id="ARBA00023004"/>
    </source>
</evidence>
<evidence type="ECO:0000313" key="10">
    <source>
        <dbReference type="EMBL" id="MCI0183382.1"/>
    </source>
</evidence>
<feature type="domain" description="4Fe-4S ferredoxin-type" evidence="9">
    <location>
        <begin position="37"/>
        <end position="66"/>
    </location>
</feature>
<dbReference type="SUPFAM" id="SSF54862">
    <property type="entry name" value="4Fe-4S ferredoxins"/>
    <property type="match status" value="1"/>
</dbReference>
<dbReference type="GO" id="GO:0003954">
    <property type="term" value="F:NADH dehydrogenase activity"/>
    <property type="evidence" value="ECO:0007669"/>
    <property type="project" value="TreeGrafter"/>
</dbReference>
<dbReference type="Gene3D" id="3.30.70.3270">
    <property type="match status" value="1"/>
</dbReference>
<dbReference type="GO" id="GO:0016020">
    <property type="term" value="C:membrane"/>
    <property type="evidence" value="ECO:0007669"/>
    <property type="project" value="InterPro"/>
</dbReference>
<comment type="similarity">
    <text evidence="2">Belongs to the complex I 23 kDa subunit family.</text>
</comment>
<name>A0A9X1VC91_9BACL</name>
<keyword evidence="10" id="KW-0560">Oxidoreductase</keyword>
<keyword evidence="7" id="KW-0411">Iron-sulfur</keyword>
<evidence type="ECO:0000256" key="2">
    <source>
        <dbReference type="ARBA" id="ARBA00010277"/>
    </source>
</evidence>
<dbReference type="Pfam" id="PF12838">
    <property type="entry name" value="Fer4_7"/>
    <property type="match status" value="1"/>
</dbReference>
<dbReference type="PANTHER" id="PTHR10849:SF20">
    <property type="entry name" value="NADH DEHYDROGENASE [UBIQUINONE] IRON-SULFUR PROTEIN 8, MITOCHONDRIAL"/>
    <property type="match status" value="1"/>
</dbReference>
<comment type="cofactor">
    <cofactor evidence="1">
        <name>[4Fe-4S] cluster</name>
        <dbReference type="ChEBI" id="CHEBI:49883"/>
    </cofactor>
</comment>
<reference evidence="10" key="1">
    <citation type="submission" date="2022-03" db="EMBL/GenBank/DDBJ databases">
        <title>Draft Genome Sequence of Firmicute Strain S0AB, a Heterotrophic Iron/Sulfur-Oxidizing Extreme Acidophile.</title>
        <authorList>
            <person name="Vergara E."/>
            <person name="Pakostova E."/>
            <person name="Johnson D.B."/>
            <person name="Holmes D.S."/>
        </authorList>
    </citation>
    <scope>NUCLEOTIDE SEQUENCE</scope>
    <source>
        <strain evidence="10">S0AB</strain>
    </source>
</reference>
<evidence type="ECO:0000256" key="3">
    <source>
        <dbReference type="ARBA" id="ARBA00022485"/>
    </source>
</evidence>
<evidence type="ECO:0000256" key="5">
    <source>
        <dbReference type="ARBA" id="ARBA00022967"/>
    </source>
</evidence>
<dbReference type="AlphaFoldDB" id="A0A9X1VC91"/>
<keyword evidence="3" id="KW-0004">4Fe-4S</keyword>
<keyword evidence="11" id="KW-1185">Reference proteome</keyword>
<keyword evidence="4" id="KW-0479">Metal-binding</keyword>
<comment type="caution">
    <text evidence="10">The sequence shown here is derived from an EMBL/GenBank/DDBJ whole genome shotgun (WGS) entry which is preliminary data.</text>
</comment>
<evidence type="ECO:0000259" key="9">
    <source>
        <dbReference type="PROSITE" id="PS51379"/>
    </source>
</evidence>
<proteinExistence type="inferred from homology"/>
<accession>A0A9X1VC91</accession>
<dbReference type="Proteomes" id="UP001139263">
    <property type="component" value="Unassembled WGS sequence"/>
</dbReference>
<dbReference type="EC" id="1.6.5.11" evidence="10"/>
<dbReference type="PANTHER" id="PTHR10849">
    <property type="entry name" value="NADH DEHYDROGENASE UBIQUINONE IRON-SULFUR PROTEIN 8, MITOCHONDRIAL"/>
    <property type="match status" value="1"/>
</dbReference>